<reference evidence="1" key="2">
    <citation type="journal article" date="2023" name="IMA Fungus">
        <title>Comparative genomic study of the Penicillium genus elucidates a diverse pangenome and 15 lateral gene transfer events.</title>
        <authorList>
            <person name="Petersen C."/>
            <person name="Sorensen T."/>
            <person name="Nielsen M.R."/>
            <person name="Sondergaard T.E."/>
            <person name="Sorensen J.L."/>
            <person name="Fitzpatrick D.A."/>
            <person name="Frisvad J.C."/>
            <person name="Nielsen K.L."/>
        </authorList>
    </citation>
    <scope>NUCLEOTIDE SEQUENCE</scope>
    <source>
        <strain evidence="1">IBT 35673</strain>
    </source>
</reference>
<dbReference type="AlphaFoldDB" id="A0A9W9UKQ5"/>
<name>A0A9W9UKQ5_PENBR</name>
<dbReference type="EMBL" id="JAPZBQ010000002">
    <property type="protein sequence ID" value="KAJ5346222.1"/>
    <property type="molecule type" value="Genomic_DNA"/>
</dbReference>
<organism evidence="1 2">
    <name type="scientific">Penicillium brevicompactum</name>
    <dbReference type="NCBI Taxonomy" id="5074"/>
    <lineage>
        <taxon>Eukaryota</taxon>
        <taxon>Fungi</taxon>
        <taxon>Dikarya</taxon>
        <taxon>Ascomycota</taxon>
        <taxon>Pezizomycotina</taxon>
        <taxon>Eurotiomycetes</taxon>
        <taxon>Eurotiomycetidae</taxon>
        <taxon>Eurotiales</taxon>
        <taxon>Aspergillaceae</taxon>
        <taxon>Penicillium</taxon>
    </lineage>
</organism>
<proteinExistence type="predicted"/>
<protein>
    <submittedName>
        <fullName evidence="1">Uncharacterized protein</fullName>
    </submittedName>
</protein>
<dbReference type="Proteomes" id="UP001147695">
    <property type="component" value="Unassembled WGS sequence"/>
</dbReference>
<accession>A0A9W9UKQ5</accession>
<evidence type="ECO:0000313" key="1">
    <source>
        <dbReference type="EMBL" id="KAJ5346222.1"/>
    </source>
</evidence>
<gene>
    <name evidence="1" type="ORF">N7452_004226</name>
</gene>
<evidence type="ECO:0000313" key="2">
    <source>
        <dbReference type="Proteomes" id="UP001147695"/>
    </source>
</evidence>
<comment type="caution">
    <text evidence="1">The sequence shown here is derived from an EMBL/GenBank/DDBJ whole genome shotgun (WGS) entry which is preliminary data.</text>
</comment>
<sequence length="315" mass="37200">MEGKRNCRTINAVSDLISAVKNYKLGFDDVSLFDAIPFLDETVAGKDHQHIIDEAHNVFADMVRAKEPDIILYCFKTESQSPPVRKYQSPGLGQIFYHDDPKLTRFGLSSTLVNAFHPRYAINYYPMSSCFKQLLALEFRKAFFLWRQSWTEEPWMKGLREECRVRVKRKVAEQWEDLLTSLDAQVEKCFFQNPKDIRTGDLQRKLKNLKITWLSCDIAYILEELTLEETMNLELPQQLLCKLRRWSPKVWPEDQLRRNPNDSNGYYDHLPLLLLKPNQPSRHFDLLRDPSLSFNRLHNHIIGQKYMPILYSQTW</sequence>
<reference evidence="1" key="1">
    <citation type="submission" date="2022-12" db="EMBL/GenBank/DDBJ databases">
        <authorList>
            <person name="Petersen C."/>
        </authorList>
    </citation>
    <scope>NUCLEOTIDE SEQUENCE</scope>
    <source>
        <strain evidence="1">IBT 35673</strain>
    </source>
</reference>